<dbReference type="SUPFAM" id="SSF56574">
    <property type="entry name" value="Serpins"/>
    <property type="match status" value="1"/>
</dbReference>
<dbReference type="InterPro" id="IPR042185">
    <property type="entry name" value="Serpin_sf_2"/>
</dbReference>
<dbReference type="PANTHER" id="PTHR11461">
    <property type="entry name" value="SERINE PROTEASE INHIBITOR, SERPIN"/>
    <property type="match status" value="1"/>
</dbReference>
<dbReference type="PROSITE" id="PS00284">
    <property type="entry name" value="SERPIN"/>
    <property type="match status" value="1"/>
</dbReference>
<dbReference type="Pfam" id="PF00079">
    <property type="entry name" value="Serpin"/>
    <property type="match status" value="1"/>
</dbReference>
<evidence type="ECO:0000313" key="4">
    <source>
        <dbReference type="Proteomes" id="UP000320839"/>
    </source>
</evidence>
<sequence>MEQKREISDEQRFCEMRATVEDCNRFACALFQQLSAQNSGNLFFSPASISTALAMTLAGARGETAQEMHNALQLTQEGAQLHAAFQRLLSETRTGGVELDVANQLWGKTGYHFLAPFLETIRDCYDGGLQLVDFQEEPAAAADQINEWVSRATHGKITELVSPMSFHELTRLILVNAIYFKGAWEDEFEPERTRDQTFYLAGDQQTSVPMMHQTGSFGYFENETLQVLELPYRKRNYVPQFVENEDGSVGLMHTEVPGGGGDFSMCILLPRERDGLNDLEKEIDSATLQTWLTMRHQEVIVSLPRFQLELEYELNTPLESLGMERAFQPSSADFYGMTDNPEGLYIDAVLHKTFVDINERGTEAAAVTGVVWAAGCAQEPEPPKVFCADHPFLFLIRDRQTGWIYFMGRFNQPEHQAD</sequence>
<feature type="domain" description="Serpin" evidence="2">
    <location>
        <begin position="28"/>
        <end position="413"/>
    </location>
</feature>
<reference evidence="3 4" key="1">
    <citation type="submission" date="2019-02" db="EMBL/GenBank/DDBJ databases">
        <title>Deep-cultivation of Planctomycetes and their phenomic and genomic characterization uncovers novel biology.</title>
        <authorList>
            <person name="Wiegand S."/>
            <person name="Jogler M."/>
            <person name="Boedeker C."/>
            <person name="Pinto D."/>
            <person name="Vollmers J."/>
            <person name="Rivas-Marin E."/>
            <person name="Kohn T."/>
            <person name="Peeters S.H."/>
            <person name="Heuer A."/>
            <person name="Rast P."/>
            <person name="Oberbeckmann S."/>
            <person name="Bunk B."/>
            <person name="Jeske O."/>
            <person name="Meyerdierks A."/>
            <person name="Storesund J.E."/>
            <person name="Kallscheuer N."/>
            <person name="Luecker S."/>
            <person name="Lage O.M."/>
            <person name="Pohl T."/>
            <person name="Merkel B.J."/>
            <person name="Hornburger P."/>
            <person name="Mueller R.-W."/>
            <person name="Bruemmer F."/>
            <person name="Labrenz M."/>
            <person name="Spormann A.M."/>
            <person name="Op den Camp H."/>
            <person name="Overmann J."/>
            <person name="Amann R."/>
            <person name="Jetten M.S.M."/>
            <person name="Mascher T."/>
            <person name="Medema M.H."/>
            <person name="Devos D.P."/>
            <person name="Kaster A.-K."/>
            <person name="Ovreas L."/>
            <person name="Rohde M."/>
            <person name="Galperin M.Y."/>
            <person name="Jogler C."/>
        </authorList>
    </citation>
    <scope>NUCLEOTIDE SEQUENCE [LARGE SCALE GENOMIC DNA]</scope>
    <source>
        <strain evidence="3 4">Pan153</strain>
    </source>
</reference>
<dbReference type="Gene3D" id="2.30.39.10">
    <property type="entry name" value="Alpha-1-antitrypsin, domain 1"/>
    <property type="match status" value="1"/>
</dbReference>
<dbReference type="InterPro" id="IPR023795">
    <property type="entry name" value="Serpin_CS"/>
</dbReference>
<dbReference type="OrthoDB" id="9764871at2"/>
<dbReference type="InterPro" id="IPR023796">
    <property type="entry name" value="Serpin_dom"/>
</dbReference>
<gene>
    <name evidence="3" type="ORF">Pan153_43420</name>
</gene>
<evidence type="ECO:0000256" key="1">
    <source>
        <dbReference type="RuleBase" id="RU000411"/>
    </source>
</evidence>
<name>A0A518FTK6_9PLAN</name>
<dbReference type="Gene3D" id="3.30.497.10">
    <property type="entry name" value="Antithrombin, subunit I, domain 2"/>
    <property type="match status" value="1"/>
</dbReference>
<dbReference type="EMBL" id="CP036317">
    <property type="protein sequence ID" value="QDV19676.1"/>
    <property type="molecule type" value="Genomic_DNA"/>
</dbReference>
<protein>
    <submittedName>
        <fullName evidence="3">Serpin (Serine protease inhibitor)</fullName>
    </submittedName>
</protein>
<dbReference type="InterPro" id="IPR036186">
    <property type="entry name" value="Serpin_sf"/>
</dbReference>
<dbReference type="SMART" id="SM00093">
    <property type="entry name" value="SERPIN"/>
    <property type="match status" value="1"/>
</dbReference>
<evidence type="ECO:0000313" key="3">
    <source>
        <dbReference type="EMBL" id="QDV19676.1"/>
    </source>
</evidence>
<dbReference type="CDD" id="cd19590">
    <property type="entry name" value="serpin_thermopin-like"/>
    <property type="match status" value="1"/>
</dbReference>
<dbReference type="GO" id="GO:0005615">
    <property type="term" value="C:extracellular space"/>
    <property type="evidence" value="ECO:0007669"/>
    <property type="project" value="InterPro"/>
</dbReference>
<proteinExistence type="inferred from homology"/>
<dbReference type="GO" id="GO:0004867">
    <property type="term" value="F:serine-type endopeptidase inhibitor activity"/>
    <property type="evidence" value="ECO:0007669"/>
    <property type="project" value="InterPro"/>
</dbReference>
<dbReference type="Proteomes" id="UP000320839">
    <property type="component" value="Chromosome"/>
</dbReference>
<dbReference type="PANTHER" id="PTHR11461:SF211">
    <property type="entry name" value="GH10112P-RELATED"/>
    <property type="match status" value="1"/>
</dbReference>
<comment type="similarity">
    <text evidence="1">Belongs to the serpin family.</text>
</comment>
<organism evidence="3 4">
    <name type="scientific">Gimesia panareensis</name>
    <dbReference type="NCBI Taxonomy" id="2527978"/>
    <lineage>
        <taxon>Bacteria</taxon>
        <taxon>Pseudomonadati</taxon>
        <taxon>Planctomycetota</taxon>
        <taxon>Planctomycetia</taxon>
        <taxon>Planctomycetales</taxon>
        <taxon>Planctomycetaceae</taxon>
        <taxon>Gimesia</taxon>
    </lineage>
</organism>
<dbReference type="InterPro" id="IPR000215">
    <property type="entry name" value="Serpin_fam"/>
</dbReference>
<dbReference type="InterPro" id="IPR042178">
    <property type="entry name" value="Serpin_sf_1"/>
</dbReference>
<dbReference type="AlphaFoldDB" id="A0A518FTK6"/>
<evidence type="ECO:0000259" key="2">
    <source>
        <dbReference type="SMART" id="SM00093"/>
    </source>
</evidence>
<accession>A0A518FTK6</accession>
<dbReference type="RefSeq" id="WP_145457644.1">
    <property type="nucleotide sequence ID" value="NZ_CP036317.1"/>
</dbReference>